<dbReference type="Proteomes" id="UP000039865">
    <property type="component" value="Unassembled WGS sequence"/>
</dbReference>
<feature type="region of interest" description="Disordered" evidence="1">
    <location>
        <begin position="220"/>
        <end position="243"/>
    </location>
</feature>
<proteinExistence type="predicted"/>
<dbReference type="InParanoid" id="A0A078B846"/>
<name>A0A078B846_STYLE</name>
<evidence type="ECO:0000256" key="1">
    <source>
        <dbReference type="SAM" id="MobiDB-lite"/>
    </source>
</evidence>
<gene>
    <name evidence="2" type="primary">Contig14873.g15841</name>
    <name evidence="2" type="ORF">STYLEM_18590</name>
</gene>
<dbReference type="EMBL" id="CCKQ01017566">
    <property type="protein sequence ID" value="CDW89457.1"/>
    <property type="molecule type" value="Genomic_DNA"/>
</dbReference>
<organism evidence="2 3">
    <name type="scientific">Stylonychia lemnae</name>
    <name type="common">Ciliate</name>
    <dbReference type="NCBI Taxonomy" id="5949"/>
    <lineage>
        <taxon>Eukaryota</taxon>
        <taxon>Sar</taxon>
        <taxon>Alveolata</taxon>
        <taxon>Ciliophora</taxon>
        <taxon>Intramacronucleata</taxon>
        <taxon>Spirotrichea</taxon>
        <taxon>Stichotrichia</taxon>
        <taxon>Sporadotrichida</taxon>
        <taxon>Oxytrichidae</taxon>
        <taxon>Stylonychinae</taxon>
        <taxon>Stylonychia</taxon>
    </lineage>
</organism>
<reference evidence="2 3" key="1">
    <citation type="submission" date="2014-06" db="EMBL/GenBank/DDBJ databases">
        <authorList>
            <person name="Swart Estienne"/>
        </authorList>
    </citation>
    <scope>NUCLEOTIDE SEQUENCE [LARGE SCALE GENOMIC DNA]</scope>
    <source>
        <strain evidence="2 3">130c</strain>
    </source>
</reference>
<feature type="region of interest" description="Disordered" evidence="1">
    <location>
        <begin position="1"/>
        <end position="25"/>
    </location>
</feature>
<accession>A0A078B846</accession>
<evidence type="ECO:0000313" key="2">
    <source>
        <dbReference type="EMBL" id="CDW89457.1"/>
    </source>
</evidence>
<sequence length="243" mass="27435">MFTQSPKVKQKTVANNQGLGSNPNFINNSEGDYLVSQSQLMSNIESNSNFNGTAQFGQGTVLSMSEYNYNQNPTTLNLQSTLNLNNNFNVNVTVPQNIQEAAFFSNNNVIQVQQLNNNQTPKFNSLMHNKPAENQNTVTDQVSERAFSIVNNTLNNLTSPNRSEQLLESVQTKRQFMDKKNNNLFTVQQLSECEEENIEDTIEPVLSMDANINILMGSHFKPSQKKSNSEIEFPEEQKPFQNL</sequence>
<dbReference type="AlphaFoldDB" id="A0A078B846"/>
<keyword evidence="3" id="KW-1185">Reference proteome</keyword>
<evidence type="ECO:0000313" key="3">
    <source>
        <dbReference type="Proteomes" id="UP000039865"/>
    </source>
</evidence>
<protein>
    <submittedName>
        <fullName evidence="2">Uncharacterized protein</fullName>
    </submittedName>
</protein>